<gene>
    <name evidence="3" type="ORF">O164_02645</name>
</gene>
<evidence type="ECO:0000256" key="2">
    <source>
        <dbReference type="SAM" id="Phobius"/>
    </source>
</evidence>
<reference evidence="3 4" key="1">
    <citation type="submission" date="2013-10" db="EMBL/GenBank/DDBJ databases">
        <title>Whole Genome Shotgun Sequence of Pseudomonas taiwanensis SJ9.</title>
        <authorList>
            <person name="Hong S.-J."/>
            <person name="Shin J.-H."/>
        </authorList>
    </citation>
    <scope>NUCLEOTIDE SEQUENCE [LARGE SCALE GENOMIC DNA]</scope>
    <source>
        <strain evidence="3 4">SJ9</strain>
    </source>
</reference>
<sequence>MREGVLGFERTPMKLPIRKYLPIAAGLLILGGIIAFQQYQLSTLSRAVNGAAEKISIDALQSRVSAIDDRLDTVSGKPLVTMEDFRVSQQTLSSRIDAVQATAKQAHEAAVEATRSSATAGDLLVLKADLESLDGKVQKMSRPQAQATAPAPKASTSKPKAKPAPVKATPIPQEPPPFQMVGLEYRGGERFLSVAPTGSTRLSQIYLLRPGEVVSGSTWRLKAVDERTATFDAGGTTRTLSIQP</sequence>
<comment type="caution">
    <text evidence="3">The sequence shown here is derived from an EMBL/GenBank/DDBJ whole genome shotgun (WGS) entry which is preliminary data.</text>
</comment>
<feature type="transmembrane region" description="Helical" evidence="2">
    <location>
        <begin position="20"/>
        <end position="39"/>
    </location>
</feature>
<dbReference type="EMBL" id="AXUP01000017">
    <property type="protein sequence ID" value="ESW41053.1"/>
    <property type="molecule type" value="Genomic_DNA"/>
</dbReference>
<name>V7DHU8_9PSED</name>
<organism evidence="3 4">
    <name type="scientific">Pseudomonas taiwanensis SJ9</name>
    <dbReference type="NCBI Taxonomy" id="1388762"/>
    <lineage>
        <taxon>Bacteria</taxon>
        <taxon>Pseudomonadati</taxon>
        <taxon>Pseudomonadota</taxon>
        <taxon>Gammaproteobacteria</taxon>
        <taxon>Pseudomonadales</taxon>
        <taxon>Pseudomonadaceae</taxon>
        <taxon>Pseudomonas</taxon>
    </lineage>
</organism>
<keyword evidence="2" id="KW-1133">Transmembrane helix</keyword>
<evidence type="ECO:0000313" key="3">
    <source>
        <dbReference type="EMBL" id="ESW41053.1"/>
    </source>
</evidence>
<evidence type="ECO:0000313" key="4">
    <source>
        <dbReference type="Proteomes" id="UP000018511"/>
    </source>
</evidence>
<dbReference type="PATRIC" id="fig|1388762.3.peg.520"/>
<keyword evidence="2" id="KW-0812">Transmembrane</keyword>
<feature type="region of interest" description="Disordered" evidence="1">
    <location>
        <begin position="137"/>
        <end position="177"/>
    </location>
</feature>
<protein>
    <submittedName>
        <fullName evidence="3">Uncharacterized protein</fullName>
    </submittedName>
</protein>
<dbReference type="Proteomes" id="UP000018511">
    <property type="component" value="Unassembled WGS sequence"/>
</dbReference>
<proteinExistence type="predicted"/>
<accession>V7DHU8</accession>
<evidence type="ECO:0000256" key="1">
    <source>
        <dbReference type="SAM" id="MobiDB-lite"/>
    </source>
</evidence>
<keyword evidence="2" id="KW-0472">Membrane</keyword>
<feature type="compositionally biased region" description="Low complexity" evidence="1">
    <location>
        <begin position="143"/>
        <end position="171"/>
    </location>
</feature>
<dbReference type="AlphaFoldDB" id="V7DHU8"/>